<evidence type="ECO:0000313" key="1">
    <source>
        <dbReference type="EMBL" id="KAF2901886.1"/>
    </source>
</evidence>
<sequence>MANLTVVGCDGTPTNTGVNNGVIPLLENVLGKLLQWLVCLSKRNELPSFQVFDGGNNLPAMDLKNDLNTDKKYLFEMAKAIPDRSYCSDLSIKKPEKLTH</sequence>
<name>A0A8K0DD43_IGNLU</name>
<dbReference type="OrthoDB" id="7986506at2759"/>
<dbReference type="EMBL" id="VTPC01001461">
    <property type="protein sequence ID" value="KAF2901886.1"/>
    <property type="molecule type" value="Genomic_DNA"/>
</dbReference>
<comment type="caution">
    <text evidence="1">The sequence shown here is derived from an EMBL/GenBank/DDBJ whole genome shotgun (WGS) entry which is preliminary data.</text>
</comment>
<keyword evidence="2" id="KW-1185">Reference proteome</keyword>
<protein>
    <submittedName>
        <fullName evidence="1">Uncharacterized protein</fullName>
    </submittedName>
</protein>
<dbReference type="AlphaFoldDB" id="A0A8K0DD43"/>
<evidence type="ECO:0000313" key="2">
    <source>
        <dbReference type="Proteomes" id="UP000801492"/>
    </source>
</evidence>
<gene>
    <name evidence="1" type="ORF">ILUMI_04301</name>
</gene>
<organism evidence="1 2">
    <name type="scientific">Ignelater luminosus</name>
    <name type="common">Cucubano</name>
    <name type="synonym">Pyrophorus luminosus</name>
    <dbReference type="NCBI Taxonomy" id="2038154"/>
    <lineage>
        <taxon>Eukaryota</taxon>
        <taxon>Metazoa</taxon>
        <taxon>Ecdysozoa</taxon>
        <taxon>Arthropoda</taxon>
        <taxon>Hexapoda</taxon>
        <taxon>Insecta</taxon>
        <taxon>Pterygota</taxon>
        <taxon>Neoptera</taxon>
        <taxon>Endopterygota</taxon>
        <taxon>Coleoptera</taxon>
        <taxon>Polyphaga</taxon>
        <taxon>Elateriformia</taxon>
        <taxon>Elateroidea</taxon>
        <taxon>Elateridae</taxon>
        <taxon>Agrypninae</taxon>
        <taxon>Pyrophorini</taxon>
        <taxon>Ignelater</taxon>
    </lineage>
</organism>
<proteinExistence type="predicted"/>
<accession>A0A8K0DD43</accession>
<dbReference type="Proteomes" id="UP000801492">
    <property type="component" value="Unassembled WGS sequence"/>
</dbReference>
<reference evidence="1" key="1">
    <citation type="submission" date="2019-08" db="EMBL/GenBank/DDBJ databases">
        <title>The genome of the North American firefly Photinus pyralis.</title>
        <authorList>
            <consortium name="Photinus pyralis genome working group"/>
            <person name="Fallon T.R."/>
            <person name="Sander Lower S.E."/>
            <person name="Weng J.-K."/>
        </authorList>
    </citation>
    <scope>NUCLEOTIDE SEQUENCE</scope>
    <source>
        <strain evidence="1">TRF0915ILg1</strain>
        <tissue evidence="1">Whole body</tissue>
    </source>
</reference>